<dbReference type="Proteomes" id="UP000724584">
    <property type="component" value="Unassembled WGS sequence"/>
</dbReference>
<accession>A0ACB7PIF6</accession>
<keyword evidence="2" id="KW-1185">Reference proteome</keyword>
<organism evidence="1 2">
    <name type="scientific">Chaetomium tenue</name>
    <dbReference type="NCBI Taxonomy" id="1854479"/>
    <lineage>
        <taxon>Eukaryota</taxon>
        <taxon>Fungi</taxon>
        <taxon>Dikarya</taxon>
        <taxon>Ascomycota</taxon>
        <taxon>Pezizomycotina</taxon>
        <taxon>Sordariomycetes</taxon>
        <taxon>Sordariomycetidae</taxon>
        <taxon>Sordariales</taxon>
        <taxon>Chaetomiaceae</taxon>
        <taxon>Chaetomium</taxon>
    </lineage>
</organism>
<evidence type="ECO:0000313" key="1">
    <source>
        <dbReference type="EMBL" id="KAH6641584.1"/>
    </source>
</evidence>
<comment type="caution">
    <text evidence="1">The sequence shown here is derived from an EMBL/GenBank/DDBJ whole genome shotgun (WGS) entry which is preliminary data.</text>
</comment>
<proteinExistence type="predicted"/>
<evidence type="ECO:0000313" key="2">
    <source>
        <dbReference type="Proteomes" id="UP000724584"/>
    </source>
</evidence>
<protein>
    <submittedName>
        <fullName evidence="1">Uncharacterized protein</fullName>
    </submittedName>
</protein>
<sequence>MAPLRSLSVVLLRSWASCVSCESCVSCCLSAPFASMPYLAHLAHGGHLRFHEGLVGVLECWCLQCRGFNLNGPPWEKRQRRRQDVRGKFSQIGCGSRHDTSTRVWGATQRLRSTNWATPLEGVGGSCTFQRVGLSLPPLHWRPFSGSQRGKSHPSILPACLPSYHPASCHQTLKAHISARPSARLTFDPLPIASGSRRHLWTNPLAQ</sequence>
<reference evidence="1 2" key="1">
    <citation type="journal article" date="2021" name="Nat. Commun.">
        <title>Genetic determinants of endophytism in the Arabidopsis root mycobiome.</title>
        <authorList>
            <person name="Mesny F."/>
            <person name="Miyauchi S."/>
            <person name="Thiergart T."/>
            <person name="Pickel B."/>
            <person name="Atanasova L."/>
            <person name="Karlsson M."/>
            <person name="Huettel B."/>
            <person name="Barry K.W."/>
            <person name="Haridas S."/>
            <person name="Chen C."/>
            <person name="Bauer D."/>
            <person name="Andreopoulos W."/>
            <person name="Pangilinan J."/>
            <person name="LaButti K."/>
            <person name="Riley R."/>
            <person name="Lipzen A."/>
            <person name="Clum A."/>
            <person name="Drula E."/>
            <person name="Henrissat B."/>
            <person name="Kohler A."/>
            <person name="Grigoriev I.V."/>
            <person name="Martin F.M."/>
            <person name="Hacquard S."/>
        </authorList>
    </citation>
    <scope>NUCLEOTIDE SEQUENCE [LARGE SCALE GENOMIC DNA]</scope>
    <source>
        <strain evidence="1 2">MPI-SDFR-AT-0079</strain>
    </source>
</reference>
<name>A0ACB7PIF6_9PEZI</name>
<dbReference type="EMBL" id="JAGIZQ010000002">
    <property type="protein sequence ID" value="KAH6641584.1"/>
    <property type="molecule type" value="Genomic_DNA"/>
</dbReference>
<gene>
    <name evidence="1" type="ORF">F5144DRAFT_139004</name>
</gene>